<dbReference type="InterPro" id="IPR002575">
    <property type="entry name" value="Aminoglycoside_PTrfase"/>
</dbReference>
<evidence type="ECO:0000259" key="8">
    <source>
        <dbReference type="Pfam" id="PF01636"/>
    </source>
</evidence>
<evidence type="ECO:0000256" key="5">
    <source>
        <dbReference type="ARBA" id="ARBA00022777"/>
    </source>
</evidence>
<comment type="similarity">
    <text evidence="1 7">Belongs to the methylthioribose kinase family.</text>
</comment>
<dbReference type="Gene3D" id="3.30.200.20">
    <property type="entry name" value="Phosphorylase Kinase, domain 1"/>
    <property type="match status" value="1"/>
</dbReference>
<evidence type="ECO:0000313" key="9">
    <source>
        <dbReference type="EMBL" id="OBR66311.1"/>
    </source>
</evidence>
<proteinExistence type="inferred from homology"/>
<dbReference type="EMBL" id="LYPA01000047">
    <property type="protein sequence ID" value="OBR66311.1"/>
    <property type="molecule type" value="Genomic_DNA"/>
</dbReference>
<evidence type="ECO:0000256" key="2">
    <source>
        <dbReference type="ARBA" id="ARBA00011738"/>
    </source>
</evidence>
<keyword evidence="7" id="KW-0028">Amino-acid biosynthesis</keyword>
<dbReference type="PANTHER" id="PTHR34273:SF2">
    <property type="entry name" value="METHYLTHIORIBOSE KINASE"/>
    <property type="match status" value="1"/>
</dbReference>
<evidence type="ECO:0000256" key="1">
    <source>
        <dbReference type="ARBA" id="ARBA00010165"/>
    </source>
</evidence>
<dbReference type="SUPFAM" id="SSF56112">
    <property type="entry name" value="Protein kinase-like (PK-like)"/>
    <property type="match status" value="1"/>
</dbReference>
<feature type="binding site" evidence="7">
    <location>
        <begin position="111"/>
        <end position="113"/>
    </location>
    <ligand>
        <name>ATP</name>
        <dbReference type="ChEBI" id="CHEBI:30616"/>
    </ligand>
</feature>
<reference evidence="9 10" key="1">
    <citation type="submission" date="2016-05" db="EMBL/GenBank/DDBJ databases">
        <title>Paenibacillus oryzae. sp. nov., isolated from the rice root.</title>
        <authorList>
            <person name="Zhang J."/>
            <person name="Zhang X."/>
        </authorList>
    </citation>
    <scope>NUCLEOTIDE SEQUENCE [LARGE SCALE GENOMIC DNA]</scope>
    <source>
        <strain evidence="9 10">1DrF-4</strain>
    </source>
</reference>
<dbReference type="STRING" id="1844972.A7K91_24080"/>
<dbReference type="GO" id="GO:0005524">
    <property type="term" value="F:ATP binding"/>
    <property type="evidence" value="ECO:0007669"/>
    <property type="project" value="UniProtKB-UniRule"/>
</dbReference>
<feature type="binding site" evidence="7">
    <location>
        <position position="346"/>
    </location>
    <ligand>
        <name>substrate</name>
    </ligand>
</feature>
<dbReference type="HAMAP" id="MF_01683">
    <property type="entry name" value="Salvage_MtnK"/>
    <property type="match status" value="1"/>
</dbReference>
<dbReference type="OrthoDB" id="9777791at2"/>
<accession>A0A1A5YL17</accession>
<comment type="caution">
    <text evidence="9">The sequence shown here is derived from an EMBL/GenBank/DDBJ whole genome shotgun (WGS) entry which is preliminary data.</text>
</comment>
<feature type="binding site" evidence="7">
    <location>
        <position position="229"/>
    </location>
    <ligand>
        <name>substrate</name>
    </ligand>
</feature>
<keyword evidence="5 7" id="KW-0418">Kinase</keyword>
<feature type="domain" description="Aminoglycoside phosphotransferase" evidence="8">
    <location>
        <begin position="31"/>
        <end position="273"/>
    </location>
</feature>
<comment type="catalytic activity">
    <reaction evidence="7">
        <text>5-(methylsulfanyl)-D-ribose + ATP = 5-(methylsulfanyl)-alpha-D-ribose 1-phosphate + ADP + H(+)</text>
        <dbReference type="Rhea" id="RHEA:22312"/>
        <dbReference type="ChEBI" id="CHEBI:15378"/>
        <dbReference type="ChEBI" id="CHEBI:30616"/>
        <dbReference type="ChEBI" id="CHEBI:58533"/>
        <dbReference type="ChEBI" id="CHEBI:78440"/>
        <dbReference type="ChEBI" id="CHEBI:456216"/>
        <dbReference type="EC" id="2.7.1.100"/>
    </reaction>
</comment>
<keyword evidence="3 7" id="KW-0808">Transferase</keyword>
<keyword evidence="6 7" id="KW-0067">ATP-binding</keyword>
<keyword evidence="7" id="KW-0486">Methionine biosynthesis</keyword>
<evidence type="ECO:0000313" key="10">
    <source>
        <dbReference type="Proteomes" id="UP000092024"/>
    </source>
</evidence>
<feature type="binding site" evidence="7">
    <location>
        <begin position="246"/>
        <end position="248"/>
    </location>
    <ligand>
        <name>ATP</name>
        <dbReference type="ChEBI" id="CHEBI:30616"/>
    </ligand>
</feature>
<organism evidence="9 10">
    <name type="scientific">Paenibacillus oryzae</name>
    <dbReference type="NCBI Taxonomy" id="1844972"/>
    <lineage>
        <taxon>Bacteria</taxon>
        <taxon>Bacillati</taxon>
        <taxon>Bacillota</taxon>
        <taxon>Bacilli</taxon>
        <taxon>Bacillales</taxon>
        <taxon>Paenibacillaceae</taxon>
        <taxon>Paenibacillus</taxon>
    </lineage>
</organism>
<protein>
    <recommendedName>
        <fullName evidence="7">Methylthioribose kinase</fullName>
        <shortName evidence="7">MTR kinase</shortName>
        <ecNumber evidence="7">2.7.1.100</ecNumber>
    </recommendedName>
</protein>
<name>A0A1A5YL17_9BACL</name>
<dbReference type="UniPathway" id="UPA00904">
    <property type="reaction ID" value="UER00872"/>
</dbReference>
<dbReference type="GO" id="GO:0019509">
    <property type="term" value="P:L-methionine salvage from methylthioadenosine"/>
    <property type="evidence" value="ECO:0007669"/>
    <property type="project" value="UniProtKB-UniRule"/>
</dbReference>
<dbReference type="PANTHER" id="PTHR34273">
    <property type="entry name" value="METHYLTHIORIBOSE KINASE"/>
    <property type="match status" value="1"/>
</dbReference>
<dbReference type="InterPro" id="IPR009212">
    <property type="entry name" value="Methylthioribose_kinase"/>
</dbReference>
<dbReference type="Gene3D" id="3.90.1200.10">
    <property type="match status" value="1"/>
</dbReference>
<evidence type="ECO:0000256" key="6">
    <source>
        <dbReference type="ARBA" id="ARBA00022840"/>
    </source>
</evidence>
<feature type="binding site" evidence="7">
    <location>
        <position position="57"/>
    </location>
    <ligand>
        <name>ATP</name>
        <dbReference type="ChEBI" id="CHEBI:30616"/>
    </ligand>
</feature>
<evidence type="ECO:0000256" key="7">
    <source>
        <dbReference type="HAMAP-Rule" id="MF_01683"/>
    </source>
</evidence>
<keyword evidence="10" id="KW-1185">Reference proteome</keyword>
<comment type="function">
    <text evidence="7">Catalyzes the phosphorylation of methylthioribose into methylthioribose-1-phosphate.</text>
</comment>
<keyword evidence="4 7" id="KW-0547">Nucleotide-binding</keyword>
<dbReference type="EC" id="2.7.1.100" evidence="7"/>
<comment type="subunit">
    <text evidence="2 7">Homodimer.</text>
</comment>
<evidence type="ECO:0000256" key="3">
    <source>
        <dbReference type="ARBA" id="ARBA00022679"/>
    </source>
</evidence>
<dbReference type="InterPro" id="IPR011009">
    <property type="entry name" value="Kinase-like_dom_sf"/>
</dbReference>
<dbReference type="Pfam" id="PF01636">
    <property type="entry name" value="APH"/>
    <property type="match status" value="1"/>
</dbReference>
<feature type="binding site" evidence="7">
    <location>
        <position position="40"/>
    </location>
    <ligand>
        <name>ATP</name>
        <dbReference type="ChEBI" id="CHEBI:30616"/>
    </ligand>
</feature>
<evidence type="ECO:0000256" key="4">
    <source>
        <dbReference type="ARBA" id="ARBA00022741"/>
    </source>
</evidence>
<dbReference type="NCBIfam" id="TIGR01767">
    <property type="entry name" value="MTRK"/>
    <property type="match status" value="1"/>
</dbReference>
<dbReference type="PIRSF" id="PIRSF031134">
    <property type="entry name" value="MTRK"/>
    <property type="match status" value="1"/>
</dbReference>
<dbReference type="Proteomes" id="UP000092024">
    <property type="component" value="Unassembled WGS sequence"/>
</dbReference>
<gene>
    <name evidence="7" type="primary">mtnK</name>
    <name evidence="9" type="ORF">A7K91_24080</name>
</gene>
<comment type="pathway">
    <text evidence="7">Amino-acid biosynthesis; L-methionine biosynthesis via salvage pathway; S-methyl-5-thio-alpha-D-ribose 1-phosphate from S-methyl-5'-thioadenosine (hydrolase route): step 2/2.</text>
</comment>
<sequence>MTAYRPLDEEKAIQIAREINQLFPENAELSCREIGDGNLNLVFHITDAANGASVILKQALPYAKVVGESWPLTLDRARIESEKLMLEGKLAPGLVPVVYHYDAQLALTAMEDLSSHHIMRRGLMEGTRYPLFSEHISTFMANTLFFTSDLGMNQQDKKQLVKAFINPELCKITEDLIFDDPYTDSPNNSYDSHLEDAAAALRTDGELHLEIALLREKFLTQAQALLHGDLHTGSIFATPESTKVIDPEFAFYGPIGFDVGAVFANLLLNYAGQVHWSRDEQERAAFRTYLLRTIEEIWNAFDSKFRALWDQHGVDRMASSAPGYRELYMKRLLQDSIGFAGAKMVRRIVGLSHVADIDQIPDAAKREAAQRLALAIGTALIRRNRKANSIRDLLEIAATREDVHST</sequence>
<dbReference type="RefSeq" id="WP_068681923.1">
    <property type="nucleotide sequence ID" value="NZ_LYPA01000047.1"/>
</dbReference>
<dbReference type="GO" id="GO:0046522">
    <property type="term" value="F:S-methyl-5-thioribose kinase activity"/>
    <property type="evidence" value="ECO:0007669"/>
    <property type="project" value="UniProtKB-UniRule"/>
</dbReference>
<dbReference type="AlphaFoldDB" id="A0A1A5YL17"/>